<feature type="domain" description="DXP reductoisomerase C-terminal" evidence="1">
    <location>
        <begin position="22"/>
        <end position="139"/>
    </location>
</feature>
<dbReference type="GO" id="GO:0016853">
    <property type="term" value="F:isomerase activity"/>
    <property type="evidence" value="ECO:0007669"/>
    <property type="project" value="UniProtKB-KW"/>
</dbReference>
<dbReference type="AlphaFoldDB" id="A0A644Z7Z2"/>
<dbReference type="GO" id="GO:0030604">
    <property type="term" value="F:1-deoxy-D-xylulose-5-phosphate reductoisomerase activity"/>
    <property type="evidence" value="ECO:0007669"/>
    <property type="project" value="UniProtKB-EC"/>
</dbReference>
<dbReference type="PANTHER" id="PTHR30525">
    <property type="entry name" value="1-DEOXY-D-XYLULOSE 5-PHOSPHATE REDUCTOISOMERASE"/>
    <property type="match status" value="1"/>
</dbReference>
<dbReference type="InterPro" id="IPR003821">
    <property type="entry name" value="DXP_reductoisomerase"/>
</dbReference>
<dbReference type="GO" id="GO:0070402">
    <property type="term" value="F:NADPH binding"/>
    <property type="evidence" value="ECO:0007669"/>
    <property type="project" value="TreeGrafter"/>
</dbReference>
<keyword evidence="2" id="KW-0560">Oxidoreductase</keyword>
<sequence length="148" mass="16823">MHPESVIHSMVEYNDGAIIAQLGSPDMRIPIQYALSYPERWTSRQSRKLDLAAIGSLHFSQPDLQRYPLLGLAYQIGRLQGNMPAVMNAANEEAVSLFLNDRITFLQIEELVMKACSSIPYVPVIELADIDYYDRLARELVRQEGDIR</sequence>
<dbReference type="EC" id="1.1.1.267" evidence="2"/>
<protein>
    <submittedName>
        <fullName evidence="2">1-deoxy-D-xylulose 5-phosphate reductoisomerase</fullName>
        <ecNumber evidence="2">1.1.1.267</ecNumber>
    </submittedName>
</protein>
<dbReference type="PANTHER" id="PTHR30525:SF0">
    <property type="entry name" value="1-DEOXY-D-XYLULOSE 5-PHOSPHATE REDUCTOISOMERASE, CHLOROPLASTIC"/>
    <property type="match status" value="1"/>
</dbReference>
<evidence type="ECO:0000313" key="2">
    <source>
        <dbReference type="EMBL" id="MPM34194.1"/>
    </source>
</evidence>
<dbReference type="EMBL" id="VSSQ01006900">
    <property type="protein sequence ID" value="MPM34194.1"/>
    <property type="molecule type" value="Genomic_DNA"/>
</dbReference>
<comment type="caution">
    <text evidence="2">The sequence shown here is derived from an EMBL/GenBank/DDBJ whole genome shotgun (WGS) entry which is preliminary data.</text>
</comment>
<name>A0A644Z7Z2_9ZZZZ</name>
<organism evidence="2">
    <name type="scientific">bioreactor metagenome</name>
    <dbReference type="NCBI Taxonomy" id="1076179"/>
    <lineage>
        <taxon>unclassified sequences</taxon>
        <taxon>metagenomes</taxon>
        <taxon>ecological metagenomes</taxon>
    </lineage>
</organism>
<dbReference type="GO" id="GO:0051484">
    <property type="term" value="P:isopentenyl diphosphate biosynthetic process, methylerythritol 4-phosphate pathway involved in terpenoid biosynthetic process"/>
    <property type="evidence" value="ECO:0007669"/>
    <property type="project" value="TreeGrafter"/>
</dbReference>
<dbReference type="InterPro" id="IPR036169">
    <property type="entry name" value="DXPR_C_sf"/>
</dbReference>
<proteinExistence type="predicted"/>
<accession>A0A644Z7Z2</accession>
<dbReference type="InterPro" id="IPR026877">
    <property type="entry name" value="DXPR_C"/>
</dbReference>
<gene>
    <name evidence="2" type="primary">dxr_21</name>
    <name evidence="2" type="ORF">SDC9_80776</name>
</gene>
<evidence type="ECO:0000259" key="1">
    <source>
        <dbReference type="Pfam" id="PF13288"/>
    </source>
</evidence>
<reference evidence="2" key="1">
    <citation type="submission" date="2019-08" db="EMBL/GenBank/DDBJ databases">
        <authorList>
            <person name="Kucharzyk K."/>
            <person name="Murdoch R.W."/>
            <person name="Higgins S."/>
            <person name="Loffler F."/>
        </authorList>
    </citation>
    <scope>NUCLEOTIDE SEQUENCE</scope>
</reference>
<dbReference type="Gene3D" id="1.10.1740.10">
    <property type="match status" value="1"/>
</dbReference>
<dbReference type="Pfam" id="PF13288">
    <property type="entry name" value="DXPR_C"/>
    <property type="match status" value="1"/>
</dbReference>
<keyword evidence="2" id="KW-0413">Isomerase</keyword>
<dbReference type="GO" id="GO:0030145">
    <property type="term" value="F:manganese ion binding"/>
    <property type="evidence" value="ECO:0007669"/>
    <property type="project" value="TreeGrafter"/>
</dbReference>
<dbReference type="SUPFAM" id="SSF69055">
    <property type="entry name" value="1-deoxy-D-xylulose-5-phosphate reductoisomerase, C-terminal domain"/>
    <property type="match status" value="1"/>
</dbReference>